<evidence type="ECO:0000259" key="3">
    <source>
        <dbReference type="PROSITE" id="PS50222"/>
    </source>
</evidence>
<evidence type="ECO:0000256" key="1">
    <source>
        <dbReference type="ARBA" id="ARBA00022737"/>
    </source>
</evidence>
<dbReference type="HOGENOM" id="CLU_061288_22_7_11"/>
<keyword evidence="2" id="KW-0106">Calcium</keyword>
<sequence>MVDMKAAARKVFDAYDLDADGQITAKEYQQVVAELRGEHLTDEQAQQFIDVLDMDGDGTMSFEEFWAPMQGVAD</sequence>
<proteinExistence type="predicted"/>
<dbReference type="EMBL" id="JAGGLR010000039">
    <property type="protein sequence ID" value="MBP2068256.1"/>
    <property type="molecule type" value="Genomic_DNA"/>
</dbReference>
<organism evidence="4">
    <name type="scientific">Streptomyces iranensis</name>
    <dbReference type="NCBI Taxonomy" id="576784"/>
    <lineage>
        <taxon>Bacteria</taxon>
        <taxon>Bacillati</taxon>
        <taxon>Actinomycetota</taxon>
        <taxon>Actinomycetes</taxon>
        <taxon>Kitasatosporales</taxon>
        <taxon>Streptomycetaceae</taxon>
        <taxon>Streptomyces</taxon>
        <taxon>Streptomyces violaceusniger group</taxon>
    </lineage>
</organism>
<dbReference type="FunFam" id="1.10.238.10:FF:000003">
    <property type="entry name" value="Calmodulin A"/>
    <property type="match status" value="1"/>
</dbReference>
<keyword evidence="1" id="KW-0677">Repeat</keyword>
<dbReference type="InterPro" id="IPR011992">
    <property type="entry name" value="EF-hand-dom_pair"/>
</dbReference>
<dbReference type="PROSITE" id="PS50222">
    <property type="entry name" value="EF_HAND_2"/>
    <property type="match status" value="2"/>
</dbReference>
<reference evidence="4" key="1">
    <citation type="submission" date="2014-05" db="EMBL/GenBank/DDBJ databases">
        <authorList>
            <person name="Horn Fabian"/>
        </authorList>
    </citation>
    <scope>NUCLEOTIDE SEQUENCE</scope>
</reference>
<keyword evidence="6" id="KW-1185">Reference proteome</keyword>
<dbReference type="Gene3D" id="1.10.238.10">
    <property type="entry name" value="EF-hand"/>
    <property type="match status" value="1"/>
</dbReference>
<dbReference type="SUPFAM" id="SSF47473">
    <property type="entry name" value="EF-hand"/>
    <property type="match status" value="1"/>
</dbReference>
<dbReference type="PANTHER" id="PTHR23050">
    <property type="entry name" value="CALCIUM BINDING PROTEIN"/>
    <property type="match status" value="1"/>
</dbReference>
<accession>A0A060ZIA8</accession>
<feature type="domain" description="EF-hand" evidence="3">
    <location>
        <begin position="3"/>
        <end position="38"/>
    </location>
</feature>
<name>A0A060ZIA8_9ACTN</name>
<dbReference type="Proteomes" id="UP000756710">
    <property type="component" value="Unassembled WGS sequence"/>
</dbReference>
<dbReference type="InterPro" id="IPR050145">
    <property type="entry name" value="Centrin_CML-like"/>
</dbReference>
<dbReference type="InterPro" id="IPR018247">
    <property type="entry name" value="EF_Hand_1_Ca_BS"/>
</dbReference>
<evidence type="ECO:0000313" key="4">
    <source>
        <dbReference type="EMBL" id="CDR05728.1"/>
    </source>
</evidence>
<dbReference type="AlphaFoldDB" id="A0A060ZIA8"/>
<dbReference type="EMBL" id="LK022848">
    <property type="protein sequence ID" value="CDR05728.1"/>
    <property type="molecule type" value="Genomic_DNA"/>
</dbReference>
<feature type="domain" description="EF-hand" evidence="3">
    <location>
        <begin position="40"/>
        <end position="74"/>
    </location>
</feature>
<dbReference type="CDD" id="cd00051">
    <property type="entry name" value="EFh"/>
    <property type="match status" value="1"/>
</dbReference>
<evidence type="ECO:0000313" key="6">
    <source>
        <dbReference type="Proteomes" id="UP000756710"/>
    </source>
</evidence>
<dbReference type="PROSITE" id="PS00018">
    <property type="entry name" value="EF_HAND_1"/>
    <property type="match status" value="2"/>
</dbReference>
<evidence type="ECO:0000256" key="2">
    <source>
        <dbReference type="ARBA" id="ARBA00022837"/>
    </source>
</evidence>
<dbReference type="SMART" id="SM00054">
    <property type="entry name" value="EFh"/>
    <property type="match status" value="2"/>
</dbReference>
<evidence type="ECO:0000313" key="5">
    <source>
        <dbReference type="EMBL" id="MBP2068256.1"/>
    </source>
</evidence>
<dbReference type="InterPro" id="IPR002048">
    <property type="entry name" value="EF_hand_dom"/>
</dbReference>
<dbReference type="Pfam" id="PF13499">
    <property type="entry name" value="EF-hand_7"/>
    <property type="match status" value="1"/>
</dbReference>
<dbReference type="GO" id="GO:0005509">
    <property type="term" value="F:calcium ion binding"/>
    <property type="evidence" value="ECO:0007669"/>
    <property type="project" value="InterPro"/>
</dbReference>
<reference evidence="5 6" key="2">
    <citation type="submission" date="2021-03" db="EMBL/GenBank/DDBJ databases">
        <title>Genomic Encyclopedia of Type Strains, Phase IV (KMG-IV): sequencing the most valuable type-strain genomes for metagenomic binning, comparative biology and taxonomic classification.</title>
        <authorList>
            <person name="Goeker M."/>
        </authorList>
    </citation>
    <scope>NUCLEOTIDE SEQUENCE [LARGE SCALE GENOMIC DNA]</scope>
    <source>
        <strain evidence="5 6">DSM 41954</strain>
    </source>
</reference>
<gene>
    <name evidence="5" type="ORF">J2Z30_009325</name>
    <name evidence="4" type="ORF">SIRAN2666</name>
</gene>
<protein>
    <submittedName>
        <fullName evidence="5">Ca2+-binding EF-hand superfamily protein</fullName>
    </submittedName>
    <submittedName>
        <fullName evidence="4">EF hand repeat-containing protein</fullName>
    </submittedName>
</protein>